<accession>A0A1J5PJT9</accession>
<comment type="caution">
    <text evidence="1">The sequence shown here is derived from an EMBL/GenBank/DDBJ whole genome shotgun (WGS) entry which is preliminary data.</text>
</comment>
<dbReference type="AlphaFoldDB" id="A0A1J5PJT9"/>
<protein>
    <submittedName>
        <fullName evidence="1">Uncharacterized protein</fullName>
    </submittedName>
</protein>
<organism evidence="1">
    <name type="scientific">mine drainage metagenome</name>
    <dbReference type="NCBI Taxonomy" id="410659"/>
    <lineage>
        <taxon>unclassified sequences</taxon>
        <taxon>metagenomes</taxon>
        <taxon>ecological metagenomes</taxon>
    </lineage>
</organism>
<dbReference type="EMBL" id="MLJW01003724">
    <property type="protein sequence ID" value="OIQ71442.1"/>
    <property type="molecule type" value="Genomic_DNA"/>
</dbReference>
<reference evidence="1" key="1">
    <citation type="submission" date="2016-10" db="EMBL/GenBank/DDBJ databases">
        <title>Sequence of Gallionella enrichment culture.</title>
        <authorList>
            <person name="Poehlein A."/>
            <person name="Muehling M."/>
            <person name="Daniel R."/>
        </authorList>
    </citation>
    <scope>NUCLEOTIDE SEQUENCE</scope>
</reference>
<name>A0A1J5PJT9_9ZZZZ</name>
<gene>
    <name evidence="1" type="ORF">GALL_469390</name>
</gene>
<proteinExistence type="predicted"/>
<evidence type="ECO:0000313" key="1">
    <source>
        <dbReference type="EMBL" id="OIQ71442.1"/>
    </source>
</evidence>
<sequence length="237" mass="25329">MDRIGGFGSSGDVQVAAARGAAADENRVVILGEELLQAIDPVTQAHFGAKSGDVADFLVNDFFRQTEFRNLRADHAARPGIPVIDDDMITQRCQVAGHCQGRRTGADQGDLLAVARGRGLGHQAADIALHIRRDSLQAADRDRFFLDTAAPAGGFTGAVAGTAENPGEYVRLPVDHIGVGVAAGSDQTDVFGNRRVCWTGPLTIDHFMEVVGILDVGRIQWALLSSGRTDLRWQAVF</sequence>